<dbReference type="AlphaFoldDB" id="A0AAD5YKK4"/>
<gene>
    <name evidence="1" type="ORF">NP233_g12264</name>
</gene>
<evidence type="ECO:0000313" key="2">
    <source>
        <dbReference type="Proteomes" id="UP001213000"/>
    </source>
</evidence>
<dbReference type="EMBL" id="JANIEX010001709">
    <property type="protein sequence ID" value="KAJ3555193.1"/>
    <property type="molecule type" value="Genomic_DNA"/>
</dbReference>
<sequence length="520" mass="58244">MPFWLPKLLDPTNNPAPRRLPDPQYSTRSPLPLDVLLALTQSDAPYTLAPPAEVTRWREDCVDLHVPFASPFVVESIQFDSPVFDHDIPVIWAEDQAKAAECLLVLIDHVHYSYMSIHPPSPPELPGVLSCNWDVKLYSFLRNDAFKIQVGADSHGSGVLELLGPVPLFGTVELGAEEERYWLRCGSISAMIIYHLGGLPRTSPWPFFAAVAGPEFFNMQPSIIRGLDPDSFAALASWLKLLPSDVITDVSETSLQQLFTHANVPASWAAQLWLPHIHRNFTELFLASTLLGVRIKKLNNFGYRAFVRGFNIPLDRNGNWTFIDSFSEWAVVTMMARANYYTILGTAFTRDLSSPAEITSCVRVTIDSQAGNGVSSHQEPIRDLIIHYLQGIGHPSNLYNIDKEGTDNGNEDNKEQNGDVINSLVLADDKPDSPVYRSMVFLEAMTGTTLLPLSLGWSINIQLTDKLPLLRKFRATMQETFRIQACYKTAYLFLMPALLETLAVDDEGERQTQFSSWIHP</sequence>
<accession>A0AAD5YKK4</accession>
<protein>
    <submittedName>
        <fullName evidence="1">Uncharacterized protein</fullName>
    </submittedName>
</protein>
<evidence type="ECO:0000313" key="1">
    <source>
        <dbReference type="EMBL" id="KAJ3555193.1"/>
    </source>
</evidence>
<comment type="caution">
    <text evidence="1">The sequence shown here is derived from an EMBL/GenBank/DDBJ whole genome shotgun (WGS) entry which is preliminary data.</text>
</comment>
<name>A0AAD5YKK4_9AGAR</name>
<dbReference type="Proteomes" id="UP001213000">
    <property type="component" value="Unassembled WGS sequence"/>
</dbReference>
<organism evidence="1 2">
    <name type="scientific">Leucocoprinus birnbaumii</name>
    <dbReference type="NCBI Taxonomy" id="56174"/>
    <lineage>
        <taxon>Eukaryota</taxon>
        <taxon>Fungi</taxon>
        <taxon>Dikarya</taxon>
        <taxon>Basidiomycota</taxon>
        <taxon>Agaricomycotina</taxon>
        <taxon>Agaricomycetes</taxon>
        <taxon>Agaricomycetidae</taxon>
        <taxon>Agaricales</taxon>
        <taxon>Agaricineae</taxon>
        <taxon>Agaricaceae</taxon>
        <taxon>Leucocoprinus</taxon>
    </lineage>
</organism>
<reference evidence="1" key="1">
    <citation type="submission" date="2022-07" db="EMBL/GenBank/DDBJ databases">
        <title>Genome Sequence of Leucocoprinus birnbaumii.</title>
        <authorList>
            <person name="Buettner E."/>
        </authorList>
    </citation>
    <scope>NUCLEOTIDE SEQUENCE</scope>
    <source>
        <strain evidence="1">VT141</strain>
    </source>
</reference>
<proteinExistence type="predicted"/>
<keyword evidence="2" id="KW-1185">Reference proteome</keyword>